<reference evidence="1" key="1">
    <citation type="submission" date="2014-09" db="EMBL/GenBank/DDBJ databases">
        <authorList>
            <person name="Magalhaes I.L.F."/>
            <person name="Oliveira U."/>
            <person name="Santos F.R."/>
            <person name="Vidigal T.H.D.A."/>
            <person name="Brescovit A.D."/>
            <person name="Santos A.J."/>
        </authorList>
    </citation>
    <scope>NUCLEOTIDE SEQUENCE</scope>
    <source>
        <tissue evidence="1">Shoot tissue taken approximately 20 cm above the soil surface</tissue>
    </source>
</reference>
<organism evidence="1">
    <name type="scientific">Arundo donax</name>
    <name type="common">Giant reed</name>
    <name type="synonym">Donax arundinaceus</name>
    <dbReference type="NCBI Taxonomy" id="35708"/>
    <lineage>
        <taxon>Eukaryota</taxon>
        <taxon>Viridiplantae</taxon>
        <taxon>Streptophyta</taxon>
        <taxon>Embryophyta</taxon>
        <taxon>Tracheophyta</taxon>
        <taxon>Spermatophyta</taxon>
        <taxon>Magnoliopsida</taxon>
        <taxon>Liliopsida</taxon>
        <taxon>Poales</taxon>
        <taxon>Poaceae</taxon>
        <taxon>PACMAD clade</taxon>
        <taxon>Arundinoideae</taxon>
        <taxon>Arundineae</taxon>
        <taxon>Arundo</taxon>
    </lineage>
</organism>
<accession>A0A0A9EPD6</accession>
<dbReference type="AlphaFoldDB" id="A0A0A9EPD6"/>
<proteinExistence type="predicted"/>
<evidence type="ECO:0000313" key="1">
    <source>
        <dbReference type="EMBL" id="JAE01967.1"/>
    </source>
</evidence>
<dbReference type="EMBL" id="GBRH01195929">
    <property type="protein sequence ID" value="JAE01967.1"/>
    <property type="molecule type" value="Transcribed_RNA"/>
</dbReference>
<reference evidence="1" key="2">
    <citation type="journal article" date="2015" name="Data Brief">
        <title>Shoot transcriptome of the giant reed, Arundo donax.</title>
        <authorList>
            <person name="Barrero R.A."/>
            <person name="Guerrero F.D."/>
            <person name="Moolhuijzen P."/>
            <person name="Goolsby J.A."/>
            <person name="Tidwell J."/>
            <person name="Bellgard S.E."/>
            <person name="Bellgard M.I."/>
        </authorList>
    </citation>
    <scope>NUCLEOTIDE SEQUENCE</scope>
    <source>
        <tissue evidence="1">Shoot tissue taken approximately 20 cm above the soil surface</tissue>
    </source>
</reference>
<sequence>MLLRARYSGWLLYTAVSTEHTAFMQYLLDRDPLLVFNEGEYGMMDMFYAAAKGGGTDIYKQMLDHDMSPRCSMNCQDREGANINGGGRGSRDIEQGHPCCGSRDDEHESQWRRPALRRWRWLLLPSSGCLQVVLAARSWPSLPQAPLLPRSCGFGGYRIKCIFCECVVSSAPTSASLSSPYTLKMNLKQ</sequence>
<name>A0A0A9EPD6_ARUDO</name>
<protein>
    <submittedName>
        <fullName evidence="1">Uncharacterized protein</fullName>
    </submittedName>
</protein>